<feature type="transmembrane region" description="Helical" evidence="2">
    <location>
        <begin position="6"/>
        <end position="24"/>
    </location>
</feature>
<protein>
    <submittedName>
        <fullName evidence="3">Uncharacterized protein</fullName>
    </submittedName>
</protein>
<dbReference type="Proteomes" id="UP001551482">
    <property type="component" value="Unassembled WGS sequence"/>
</dbReference>
<evidence type="ECO:0000313" key="4">
    <source>
        <dbReference type="Proteomes" id="UP001551482"/>
    </source>
</evidence>
<comment type="caution">
    <text evidence="3">The sequence shown here is derived from an EMBL/GenBank/DDBJ whole genome shotgun (WGS) entry which is preliminary data.</text>
</comment>
<evidence type="ECO:0000256" key="1">
    <source>
        <dbReference type="SAM" id="MobiDB-lite"/>
    </source>
</evidence>
<feature type="compositionally biased region" description="Basic and acidic residues" evidence="1">
    <location>
        <begin position="65"/>
        <end position="76"/>
    </location>
</feature>
<keyword evidence="2" id="KW-1133">Transmembrane helix</keyword>
<evidence type="ECO:0000313" key="3">
    <source>
        <dbReference type="EMBL" id="MEU8139837.1"/>
    </source>
</evidence>
<accession>A0ABV3DX57</accession>
<dbReference type="RefSeq" id="WP_358364299.1">
    <property type="nucleotide sequence ID" value="NZ_JBEZFP010000205.1"/>
</dbReference>
<sequence>MLSIAGWWAIPTVALLGIVLWTSWRGRTRGPQDMQDSVAHYERFQAVLTRVVEGDSRSPADPNADEPRAAGRRDVP</sequence>
<reference evidence="3 4" key="1">
    <citation type="submission" date="2024-06" db="EMBL/GenBank/DDBJ databases">
        <title>The Natural Products Discovery Center: Release of the First 8490 Sequenced Strains for Exploring Actinobacteria Biosynthetic Diversity.</title>
        <authorList>
            <person name="Kalkreuter E."/>
            <person name="Kautsar S.A."/>
            <person name="Yang D."/>
            <person name="Bader C.D."/>
            <person name="Teijaro C.N."/>
            <person name="Fluegel L."/>
            <person name="Davis C.M."/>
            <person name="Simpson J.R."/>
            <person name="Lauterbach L."/>
            <person name="Steele A.D."/>
            <person name="Gui C."/>
            <person name="Meng S."/>
            <person name="Li G."/>
            <person name="Viehrig K."/>
            <person name="Ye F."/>
            <person name="Su P."/>
            <person name="Kiefer A.F."/>
            <person name="Nichols A."/>
            <person name="Cepeda A.J."/>
            <person name="Yan W."/>
            <person name="Fan B."/>
            <person name="Jiang Y."/>
            <person name="Adhikari A."/>
            <person name="Zheng C.-J."/>
            <person name="Schuster L."/>
            <person name="Cowan T.M."/>
            <person name="Smanski M.J."/>
            <person name="Chevrette M.G."/>
            <person name="De Carvalho L.P.S."/>
            <person name="Shen B."/>
        </authorList>
    </citation>
    <scope>NUCLEOTIDE SEQUENCE [LARGE SCALE GENOMIC DNA]</scope>
    <source>
        <strain evidence="3 4">NPDC048946</strain>
    </source>
</reference>
<organism evidence="3 4">
    <name type="scientific">Streptodolium elevatio</name>
    <dbReference type="NCBI Taxonomy" id="3157996"/>
    <lineage>
        <taxon>Bacteria</taxon>
        <taxon>Bacillati</taxon>
        <taxon>Actinomycetota</taxon>
        <taxon>Actinomycetes</taxon>
        <taxon>Kitasatosporales</taxon>
        <taxon>Streptomycetaceae</taxon>
        <taxon>Streptodolium</taxon>
    </lineage>
</organism>
<proteinExistence type="predicted"/>
<name>A0ABV3DX57_9ACTN</name>
<dbReference type="EMBL" id="JBEZFP010000205">
    <property type="protein sequence ID" value="MEU8139837.1"/>
    <property type="molecule type" value="Genomic_DNA"/>
</dbReference>
<keyword evidence="2" id="KW-0812">Transmembrane</keyword>
<keyword evidence="2" id="KW-0472">Membrane</keyword>
<evidence type="ECO:0000256" key="2">
    <source>
        <dbReference type="SAM" id="Phobius"/>
    </source>
</evidence>
<gene>
    <name evidence="3" type="ORF">AB0C36_40875</name>
</gene>
<keyword evidence="4" id="KW-1185">Reference proteome</keyword>
<feature type="region of interest" description="Disordered" evidence="1">
    <location>
        <begin position="52"/>
        <end position="76"/>
    </location>
</feature>